<evidence type="ECO:0000313" key="1">
    <source>
        <dbReference type="EMBL" id="BAO18946.1"/>
    </source>
</evidence>
<reference evidence="1" key="2">
    <citation type="submission" date="2024-06" db="EMBL/GenBank/DDBJ databases">
        <authorList>
            <person name="Sakai Y."/>
            <person name="Fujii T."/>
        </authorList>
    </citation>
    <scope>NUCLEOTIDE SEQUENCE</scope>
    <source>
        <strain evidence="1">M701</strain>
        <plasmid evidence="1">pM7012</plasmid>
    </source>
</reference>
<proteinExistence type="predicted"/>
<sequence>MSHKGFSMARLMSQIRSGFGLSQAANFRASVVKSLSADMRTTGQNRPVLVVAAGTPGFGRTSFLMDVTRAVRNDDIQFAVITPGSTNSPWVVAKDGMPNVHPFRYDHDRRCEAQKADLENGGQSTPKFLMSVFVEAVTFARSRNIHWLIVDKMEMPDGLMTEMLAWRNRHAAHLGLIFATDYPKQLDATPGLPEKIVVFRHMGEPSRGVSTFWPKWIPDHEREALLSTVQLFETPPTLVPHPDASGAVDSSATPRLKRAHIVMLRALDKMGGAWRMTDVDPLPPWRFGRTRWLGGFYRAAALRNADRESYRRHPELLTREYGPSRDECVVLCNALHEQGLLLAHSTSGEGCEGFSLSEEGRALIRELDAKEQAVA</sequence>
<name>V5YPV8_9BURK</name>
<geneLocation type="plasmid" evidence="1">
    <name>pM7012</name>
</geneLocation>
<organism evidence="1">
    <name type="scientific">Burkholderia sp. M701</name>
    <dbReference type="NCBI Taxonomy" id="326454"/>
    <lineage>
        <taxon>Bacteria</taxon>
        <taxon>Pseudomonadati</taxon>
        <taxon>Pseudomonadota</taxon>
        <taxon>Betaproteobacteria</taxon>
        <taxon>Burkholderiales</taxon>
        <taxon>Burkholderiaceae</taxon>
        <taxon>Burkholderia</taxon>
    </lineage>
</organism>
<dbReference type="EMBL" id="AB853026">
    <property type="protein sequence ID" value="BAO18946.1"/>
    <property type="molecule type" value="Genomic_DNA"/>
</dbReference>
<reference evidence="1" key="1">
    <citation type="journal article" date="2014" name="Microbiology">
        <title>A 2,4-dichlorophenoxyacetic acid degradation plasmid pM7012 discloses distribution of an unclassified megaplasmid group across bacterial species.</title>
        <authorList>
            <person name="Sakai Y."/>
            <person name="Ogawa N."/>
            <person name="Shimomura Y."/>
            <person name="Fujii T."/>
        </authorList>
    </citation>
    <scope>NUCLEOTIDE SEQUENCE</scope>
    <source>
        <strain evidence="1">M701</strain>
    </source>
</reference>
<accession>V5YPV8</accession>
<protein>
    <submittedName>
        <fullName evidence="1">Uncharacterized protein</fullName>
    </submittedName>
</protein>
<keyword evidence="1" id="KW-0614">Plasmid</keyword>
<dbReference type="AlphaFoldDB" id="V5YPV8"/>